<evidence type="ECO:0000256" key="7">
    <source>
        <dbReference type="ARBA" id="ARBA00022824"/>
    </source>
</evidence>
<dbReference type="InterPro" id="IPR032974">
    <property type="entry name" value="Polypren_kinase"/>
</dbReference>
<keyword evidence="9 10" id="KW-0472">Membrane</keyword>
<comment type="similarity">
    <text evidence="2">Belongs to the polyprenol kinase family.</text>
</comment>
<keyword evidence="5 10" id="KW-0812">Transmembrane</keyword>
<dbReference type="EC" id="2.7.1.108" evidence="3"/>
<gene>
    <name evidence="11" type="ORF">CTEN210_13903</name>
</gene>
<keyword evidence="8 10" id="KW-1133">Transmembrane helix</keyword>
<dbReference type="GO" id="GO:0004168">
    <property type="term" value="F:dolichol kinase activity"/>
    <property type="evidence" value="ECO:0007669"/>
    <property type="project" value="UniProtKB-EC"/>
</dbReference>
<keyword evidence="12" id="KW-1185">Reference proteome</keyword>
<comment type="caution">
    <text evidence="11">The sequence shown here is derived from an EMBL/GenBank/DDBJ whole genome shotgun (WGS) entry which is preliminary data.</text>
</comment>
<protein>
    <recommendedName>
        <fullName evidence="3">dolichol kinase</fullName>
        <ecNumber evidence="3">2.7.1.108</ecNumber>
    </recommendedName>
</protein>
<keyword evidence="4" id="KW-0808">Transferase</keyword>
<sequence length="163" mass="17957">MSLKLFYKGAILADPNDIDVRTMSRSSSPSELLYGPLQFTLVMIYLGTQMFMTVEGVIIISALGIGDGLAPIIGRYYGNIKYRFPLGGQKSVEGSFFGLFLGTIGGFLLFNRLFGLRDIAMKNLGIIGVIATFAEAIAPGNCDNVFIPIVLHFTFQRYPWLLE</sequence>
<evidence type="ECO:0000256" key="5">
    <source>
        <dbReference type="ARBA" id="ARBA00022692"/>
    </source>
</evidence>
<evidence type="ECO:0000256" key="6">
    <source>
        <dbReference type="ARBA" id="ARBA00022777"/>
    </source>
</evidence>
<evidence type="ECO:0000256" key="9">
    <source>
        <dbReference type="ARBA" id="ARBA00023136"/>
    </source>
</evidence>
<dbReference type="PANTHER" id="PTHR13205:SF15">
    <property type="entry name" value="DOLICHOL KINASE"/>
    <property type="match status" value="1"/>
</dbReference>
<evidence type="ECO:0000256" key="10">
    <source>
        <dbReference type="SAM" id="Phobius"/>
    </source>
</evidence>
<dbReference type="Proteomes" id="UP001054902">
    <property type="component" value="Unassembled WGS sequence"/>
</dbReference>
<dbReference type="AlphaFoldDB" id="A0AAD3D4N6"/>
<evidence type="ECO:0000256" key="8">
    <source>
        <dbReference type="ARBA" id="ARBA00022989"/>
    </source>
</evidence>
<evidence type="ECO:0000256" key="3">
    <source>
        <dbReference type="ARBA" id="ARBA00012132"/>
    </source>
</evidence>
<keyword evidence="6" id="KW-0418">Kinase</keyword>
<reference evidence="11 12" key="1">
    <citation type="journal article" date="2021" name="Sci. Rep.">
        <title>The genome of the diatom Chaetoceros tenuissimus carries an ancient integrated fragment of an extant virus.</title>
        <authorList>
            <person name="Hongo Y."/>
            <person name="Kimura K."/>
            <person name="Takaki Y."/>
            <person name="Yoshida Y."/>
            <person name="Baba S."/>
            <person name="Kobayashi G."/>
            <person name="Nagasaki K."/>
            <person name="Hano T."/>
            <person name="Tomaru Y."/>
        </authorList>
    </citation>
    <scope>NUCLEOTIDE SEQUENCE [LARGE SCALE GENOMIC DNA]</scope>
    <source>
        <strain evidence="11 12">NIES-3715</strain>
    </source>
</reference>
<evidence type="ECO:0000256" key="4">
    <source>
        <dbReference type="ARBA" id="ARBA00022679"/>
    </source>
</evidence>
<dbReference type="GO" id="GO:0005789">
    <property type="term" value="C:endoplasmic reticulum membrane"/>
    <property type="evidence" value="ECO:0007669"/>
    <property type="project" value="UniProtKB-SubCell"/>
</dbReference>
<feature type="transmembrane region" description="Helical" evidence="10">
    <location>
        <begin position="57"/>
        <end position="76"/>
    </location>
</feature>
<dbReference type="PANTHER" id="PTHR13205">
    <property type="entry name" value="TRANSMEMBRANE PROTEIN 15-RELATED"/>
    <property type="match status" value="1"/>
</dbReference>
<evidence type="ECO:0000256" key="2">
    <source>
        <dbReference type="ARBA" id="ARBA00010794"/>
    </source>
</evidence>
<comment type="subcellular location">
    <subcellularLocation>
        <location evidence="1">Endoplasmic reticulum membrane</location>
        <topology evidence="1">Multi-pass membrane protein</topology>
    </subcellularLocation>
</comment>
<evidence type="ECO:0000313" key="11">
    <source>
        <dbReference type="EMBL" id="GFH57427.1"/>
    </source>
</evidence>
<evidence type="ECO:0000313" key="12">
    <source>
        <dbReference type="Proteomes" id="UP001054902"/>
    </source>
</evidence>
<name>A0AAD3D4N6_9STRA</name>
<evidence type="ECO:0000256" key="1">
    <source>
        <dbReference type="ARBA" id="ARBA00004477"/>
    </source>
</evidence>
<accession>A0AAD3D4N6</accession>
<keyword evidence="7" id="KW-0256">Endoplasmic reticulum</keyword>
<dbReference type="GO" id="GO:0043048">
    <property type="term" value="P:dolichyl monophosphate biosynthetic process"/>
    <property type="evidence" value="ECO:0007669"/>
    <property type="project" value="TreeGrafter"/>
</dbReference>
<organism evidence="11 12">
    <name type="scientific">Chaetoceros tenuissimus</name>
    <dbReference type="NCBI Taxonomy" id="426638"/>
    <lineage>
        <taxon>Eukaryota</taxon>
        <taxon>Sar</taxon>
        <taxon>Stramenopiles</taxon>
        <taxon>Ochrophyta</taxon>
        <taxon>Bacillariophyta</taxon>
        <taxon>Coscinodiscophyceae</taxon>
        <taxon>Chaetocerotophycidae</taxon>
        <taxon>Chaetocerotales</taxon>
        <taxon>Chaetocerotaceae</taxon>
        <taxon>Chaetoceros</taxon>
    </lineage>
</organism>
<proteinExistence type="inferred from homology"/>
<dbReference type="EMBL" id="BLLK01000058">
    <property type="protein sequence ID" value="GFH57427.1"/>
    <property type="molecule type" value="Genomic_DNA"/>
</dbReference>
<feature type="transmembrane region" description="Helical" evidence="10">
    <location>
        <begin position="96"/>
        <end position="114"/>
    </location>
</feature>